<dbReference type="Proteomes" id="UP000619078">
    <property type="component" value="Unassembled WGS sequence"/>
</dbReference>
<gene>
    <name evidence="1" type="ORF">IDJ76_20625</name>
</gene>
<accession>A0A926NNT1</accession>
<dbReference type="AlphaFoldDB" id="A0A926NNT1"/>
<dbReference type="GO" id="GO:0005975">
    <property type="term" value="P:carbohydrate metabolic process"/>
    <property type="evidence" value="ECO:0007669"/>
    <property type="project" value="InterPro"/>
</dbReference>
<comment type="caution">
    <text evidence="1">The sequence shown here is derived from an EMBL/GenBank/DDBJ whole genome shotgun (WGS) entry which is preliminary data.</text>
</comment>
<dbReference type="EMBL" id="JACWMX010000014">
    <property type="protein sequence ID" value="MBD1395519.1"/>
    <property type="molecule type" value="Genomic_DNA"/>
</dbReference>
<proteinExistence type="predicted"/>
<dbReference type="RefSeq" id="WP_191166262.1">
    <property type="nucleotide sequence ID" value="NZ_JACWMX010000014.1"/>
</dbReference>
<evidence type="ECO:0000313" key="2">
    <source>
        <dbReference type="Proteomes" id="UP000619078"/>
    </source>
</evidence>
<dbReference type="InterPro" id="IPR008928">
    <property type="entry name" value="6-hairpin_glycosidase_sf"/>
</dbReference>
<dbReference type="SUPFAM" id="SSF48208">
    <property type="entry name" value="Six-hairpin glycosidases"/>
    <property type="match status" value="1"/>
</dbReference>
<sequence length="734" mass="83237">MDAISPWAAVVRTLFHEQDLPAIFTEEIAGYTVNVHTLNNSLWIAVTCPKGMQVVLRPAYAPNDHLQLGKTTLQEDGIIIHLSATIGHCRVTLQFPDKTKPLIRYTTSFKANDSLLVPFWPRDLVITGPAESNIKPKGTIHISQVGTRSGLQYISLDQPKSGALLYFQNLTALNDYAQATETSLGNVVGGNWPELGFALPPTLKDKPIPAQQELVLSDAFIAFSPDQPKNEMDLAKQFLNLLADIYLVMPKPTTEYYSWLDMVDKGLHDMEFSHGCWSHGAEQDYLNAYVADYQTPPELMVQLAVLMPLTDYYDWCQTDLPAIQKIQNGLDAFYSKDLKTVMRFLPALANDLSGDEEQLHPNVMDSWYLHHPLLNLGRLAIRGDKQGKKLFLDSLDFTIKVARHFNYEWPVMYNMETLEVVKAETQPGKGGEKDVAGLYALVMLHAWQLTNEGKYLLEAKKAAKTLQGKGFELFYQANNTAFGANAMLWLYKETKENVYLDLAYLCLANIFKNFQLWDCNYGYAKDYPTFFALFPLNDAPYTAAYEEQEVFAALHNFLLYAEDEEILPSVNLLLPEFIKYILHRAPYYYPPNLPKEMLSEEIKTGQVDHKLWIAIEDIHDGWEQSGTVGQEVYGAGVAFGIIPRHFYKLYGEDFMIYLDYPTAAHQQRKGKLSFKVKGDKRLSCRMLIVKKNNKTLSAITVEGEAGELQGKLRKDGHIEYAINGDQKINLNWKS</sequence>
<reference evidence="1" key="1">
    <citation type="submission" date="2020-09" db="EMBL/GenBank/DDBJ databases">
        <title>Novel species of Mucilaginibacter isolated from a glacier on the Tibetan Plateau.</title>
        <authorList>
            <person name="Liu Q."/>
            <person name="Xin Y.-H."/>
        </authorList>
    </citation>
    <scope>NUCLEOTIDE SEQUENCE</scope>
    <source>
        <strain evidence="1">ZB1P21</strain>
    </source>
</reference>
<protein>
    <submittedName>
        <fullName evidence="1">Uncharacterized protein</fullName>
    </submittedName>
</protein>
<name>A0A926NNT1_9SPHI</name>
<keyword evidence="2" id="KW-1185">Reference proteome</keyword>
<organism evidence="1 2">
    <name type="scientific">Mucilaginibacter glaciei</name>
    <dbReference type="NCBI Taxonomy" id="2772109"/>
    <lineage>
        <taxon>Bacteria</taxon>
        <taxon>Pseudomonadati</taxon>
        <taxon>Bacteroidota</taxon>
        <taxon>Sphingobacteriia</taxon>
        <taxon>Sphingobacteriales</taxon>
        <taxon>Sphingobacteriaceae</taxon>
        <taxon>Mucilaginibacter</taxon>
    </lineage>
</organism>
<evidence type="ECO:0000313" key="1">
    <source>
        <dbReference type="EMBL" id="MBD1395519.1"/>
    </source>
</evidence>